<sequence>MSDDCNVIPFPADSRHLTDEYSRLFLALLLNNISQAYHLNHQFAAEQLVAYLPGLHSLTKAVIHQIQTEPATAKLANTLLAESIINSFTEAGLVQQ</sequence>
<evidence type="ECO:0000313" key="1">
    <source>
        <dbReference type="EMBL" id="MFC3681095.1"/>
    </source>
</evidence>
<dbReference type="RefSeq" id="WP_376867293.1">
    <property type="nucleotide sequence ID" value="NZ_JBHRYB010000013.1"/>
</dbReference>
<proteinExistence type="predicted"/>
<dbReference type="Proteomes" id="UP001595722">
    <property type="component" value="Unassembled WGS sequence"/>
</dbReference>
<protein>
    <submittedName>
        <fullName evidence="1">Uncharacterized protein</fullName>
    </submittedName>
</protein>
<accession>A0ABV7VU55</accession>
<gene>
    <name evidence="1" type="ORF">ACFOMG_13390</name>
</gene>
<name>A0ABV7VU55_9GAMM</name>
<organism evidence="1 2">
    <name type="scientific">Bacterioplanoides pacificum</name>
    <dbReference type="NCBI Taxonomy" id="1171596"/>
    <lineage>
        <taxon>Bacteria</taxon>
        <taxon>Pseudomonadati</taxon>
        <taxon>Pseudomonadota</taxon>
        <taxon>Gammaproteobacteria</taxon>
        <taxon>Oceanospirillales</taxon>
        <taxon>Oceanospirillaceae</taxon>
        <taxon>Bacterioplanoides</taxon>
    </lineage>
</organism>
<dbReference type="EMBL" id="JBHRYB010000013">
    <property type="protein sequence ID" value="MFC3681095.1"/>
    <property type="molecule type" value="Genomic_DNA"/>
</dbReference>
<comment type="caution">
    <text evidence="1">The sequence shown here is derived from an EMBL/GenBank/DDBJ whole genome shotgun (WGS) entry which is preliminary data.</text>
</comment>
<evidence type="ECO:0000313" key="2">
    <source>
        <dbReference type="Proteomes" id="UP001595722"/>
    </source>
</evidence>
<reference evidence="2" key="1">
    <citation type="journal article" date="2019" name="Int. J. Syst. Evol. Microbiol.">
        <title>The Global Catalogue of Microorganisms (GCM) 10K type strain sequencing project: providing services to taxonomists for standard genome sequencing and annotation.</title>
        <authorList>
            <consortium name="The Broad Institute Genomics Platform"/>
            <consortium name="The Broad Institute Genome Sequencing Center for Infectious Disease"/>
            <person name="Wu L."/>
            <person name="Ma J."/>
        </authorList>
    </citation>
    <scope>NUCLEOTIDE SEQUENCE [LARGE SCALE GENOMIC DNA]</scope>
    <source>
        <strain evidence="2">KCTC 42424</strain>
    </source>
</reference>
<keyword evidence="2" id="KW-1185">Reference proteome</keyword>